<keyword evidence="2" id="KW-1133">Transmembrane helix</keyword>
<name>A0A919JR70_9ACTN</name>
<comment type="caution">
    <text evidence="3">The sequence shown here is derived from an EMBL/GenBank/DDBJ whole genome shotgun (WGS) entry which is preliminary data.</text>
</comment>
<proteinExistence type="predicted"/>
<feature type="transmembrane region" description="Helical" evidence="2">
    <location>
        <begin position="273"/>
        <end position="290"/>
    </location>
</feature>
<feature type="transmembrane region" description="Helical" evidence="2">
    <location>
        <begin position="203"/>
        <end position="224"/>
    </location>
</feature>
<keyword evidence="4" id="KW-1185">Reference proteome</keyword>
<evidence type="ECO:0000256" key="2">
    <source>
        <dbReference type="SAM" id="Phobius"/>
    </source>
</evidence>
<protein>
    <submittedName>
        <fullName evidence="3">Uncharacterized protein</fullName>
    </submittedName>
</protein>
<feature type="transmembrane region" description="Helical" evidence="2">
    <location>
        <begin position="236"/>
        <end position="258"/>
    </location>
</feature>
<sequence>MLGGDPFAVRADRASFRRHAPNLAQRANERIRRCERNATVDIRLVADLMCYRASCGIGVRGHLPCEIVEGHRYADDEPSWYPGKSQYARSTDPDTSGSHSLGNPYDSGIHERPSGAFRLPEQRPGAANPYALTDPLNTGSPDYEARIPVRGTEYPTVPPSAAPQIPPAAAIAESPVSAPTSMVPPISAGRPTPESVYQSRRPVTSFVVAIVMVILMIPVVRLLLTETFTGDPSPRGIVPAVLLTLGFTLTGIGLFAVARGGPLSLQSWLRPPVAYLPAGLLLLFAAGLAVA</sequence>
<dbReference type="AlphaFoldDB" id="A0A919JR70"/>
<keyword evidence="2" id="KW-0812">Transmembrane</keyword>
<evidence type="ECO:0000256" key="1">
    <source>
        <dbReference type="SAM" id="MobiDB-lite"/>
    </source>
</evidence>
<organism evidence="3 4">
    <name type="scientific">Paractinoplanes rishiriensis</name>
    <dbReference type="NCBI Taxonomy" id="1050105"/>
    <lineage>
        <taxon>Bacteria</taxon>
        <taxon>Bacillati</taxon>
        <taxon>Actinomycetota</taxon>
        <taxon>Actinomycetes</taxon>
        <taxon>Micromonosporales</taxon>
        <taxon>Micromonosporaceae</taxon>
        <taxon>Paractinoplanes</taxon>
    </lineage>
</organism>
<feature type="compositionally biased region" description="Polar residues" evidence="1">
    <location>
        <begin position="87"/>
        <end position="101"/>
    </location>
</feature>
<gene>
    <name evidence="3" type="ORF">Ari01nite_10810</name>
</gene>
<keyword evidence="2" id="KW-0472">Membrane</keyword>
<accession>A0A919JR70</accession>
<reference evidence="3" key="1">
    <citation type="submission" date="2021-01" db="EMBL/GenBank/DDBJ databases">
        <title>Whole genome shotgun sequence of Actinoplanes rishiriensis NBRC 108556.</title>
        <authorList>
            <person name="Komaki H."/>
            <person name="Tamura T."/>
        </authorList>
    </citation>
    <scope>NUCLEOTIDE SEQUENCE</scope>
    <source>
        <strain evidence="3">NBRC 108556</strain>
    </source>
</reference>
<evidence type="ECO:0000313" key="3">
    <source>
        <dbReference type="EMBL" id="GIE93616.1"/>
    </source>
</evidence>
<dbReference type="EMBL" id="BOMV01000007">
    <property type="protein sequence ID" value="GIE93616.1"/>
    <property type="molecule type" value="Genomic_DNA"/>
</dbReference>
<evidence type="ECO:0000313" key="4">
    <source>
        <dbReference type="Proteomes" id="UP000636960"/>
    </source>
</evidence>
<dbReference type="Proteomes" id="UP000636960">
    <property type="component" value="Unassembled WGS sequence"/>
</dbReference>
<feature type="region of interest" description="Disordered" evidence="1">
    <location>
        <begin position="76"/>
        <end position="125"/>
    </location>
</feature>